<evidence type="ECO:0000256" key="13">
    <source>
        <dbReference type="ARBA" id="ARBA00050973"/>
    </source>
</evidence>
<sequence>MAEDRNAAGADLPDDTGGEELGIAVVGMAGRWAHAEDIEQFWRNLLAGHESVTPVPDEAFLAAGGSPADLQDPSLVRMAAGVEGIELFDAGFFGYSPAEARQLDPQQRLFLEVCHHAMEHAGYDPARFGGQVGVYAGCSQSEYFLSHIQPRYANEPGSLALLNAKAGNLADSLATRVSYELDLTGPSMTVQTACSTSLVAVHVACQDLLNYRCDTALAGGAALNPSAVRGYRHVEQGVLSPDGRTRAFDAEARGTVRGDGVAAVALRRLEDALADGDHIWGVIKGSAINNDGRRKPGFTAPSPEGQTEAILDALMAAEVPAETISYVEAHGTGTPVGDPIEVEALRRAFRQSTDRTGFCLLGSVKPNVGHTDAAAGVTGLIKVLLAMRHGVLPPTVGYRRPNPAIDFAATPFRVSGEAEPWRPDAGVPRRAGVSSFGVGGTNAHAVVEEPPVPPAPAPGGARTDTVRDDAERDAPDGRARLLRLSARTPDQLDTLCTRLSDHLSTRGTDLRPDDVAFTLAAGRREFDHRRTLICHSVAEAADLLRRSAGGPVTRAGQAPGAVFLLPGGGAQYPDMGAGLYRTEPVFRAEMDRASEVMLPVLGHRLTDALYGGPEPAEPAQFASLVAVEYALARLMASHGVTPAALLGHSLGEYTAACLAGVMSFEDALMLVDVRDRLTRRIRGATLGVWLPEQDLLPYLEGGEVDLATVNSQSSCTVSGTEAAVADLERRLEADGVEFSRVRLTIAPHSRLLESVLPEFAAVVETVSLRPPKVPVVSNVTGTWMTAEQATDPGYWVRHMRRTVRFAEGLGELARSGYTAFAEVGPGRGLARHVRAHLGQETTVVPMMRHAKSTASDVTEFLDGLGGLWAAGVPVPPPPRGEARRVPLPGYPFERTRHWVERVVTQPSRPGPVAAPESAGLPFDVTVEADEVRAAESRWRDRLPPAPLPDAARGLVERFCTLEAVRFLQRSGIGTAPGAEYDLSAVHHRVAAVGGYRRFVEALTHVLAEDGLVEIRDGRLRFVAAPEDEARTEAHLRELRARVGERFPDFLPDLELIRHCADRYAEVVGGRTPGARVLRPDGEDLAGPVLGKWTAAGDAEAYRSLLVEQVARLAGRIHGRGPRVLEIGNLNGPLWQLADALAGIPGTVHRFAGPGRAVVLGARQRAEEEQRTGTTFEILDISRDPAGQGFAPGHWDIVVAHNALHAVGDVPAALPHVRSLLAPGGALFLLEASGAPRIALFTAGLLEGWWSFTDGLRERSPFIGPERWCDALSAAGFDSAASFPGERRADVCAPHTLVIGRRPAEDDAPGDASGEVRPTAAAASGQGTALAPRPALGHPYAAPRTDVERDIARHWQDALGIEDIGIHDNFFDLHGDSLLAVQLANRISKALGVTVRAAALLRNPTVAGLAEHIGRGDTPSGMLDVLLPLRAGDTGIPLFCFHPVAGIAWPYAALLPDIDARFPVYGLQSRGLTEPAAMPDSVERTAADLLREIRAVRPSGPYALLGWSFGGMVAHAAAAQLEQAGERVALLAVLDAFPAAGDDGLSVPDHEEAARFLHRILLAAAGVEPAPDEPAMDTAAVVSRLRDSGSALSGLDEQDVGRIVDVLRRNTEMISGYRPSPTKGDLLTFTATDSHDPSATPPAARWKPLVGGSVDNRDLPCDHQGVLRGEALRIVGAELNAALRGLNGQDTRKEP</sequence>
<dbReference type="GO" id="GO:0034081">
    <property type="term" value="C:polyketide synthase complex"/>
    <property type="evidence" value="ECO:0007669"/>
    <property type="project" value="UniProtKB-ARBA"/>
</dbReference>
<evidence type="ECO:0000256" key="15">
    <source>
        <dbReference type="ARBA" id="ARBA00052119"/>
    </source>
</evidence>
<dbReference type="InterPro" id="IPR001227">
    <property type="entry name" value="Ac_transferase_dom_sf"/>
</dbReference>
<keyword evidence="8" id="KW-0560">Oxidoreductase</keyword>
<dbReference type="CDD" id="cd00833">
    <property type="entry name" value="PKS"/>
    <property type="match status" value="1"/>
</dbReference>
<keyword evidence="6" id="KW-0276">Fatty acid metabolism</keyword>
<dbReference type="Pfam" id="PF22621">
    <property type="entry name" value="CurL-like_PKS_C"/>
    <property type="match status" value="1"/>
</dbReference>
<evidence type="ECO:0000313" key="27">
    <source>
        <dbReference type="Proteomes" id="UP000590647"/>
    </source>
</evidence>
<evidence type="ECO:0000259" key="24">
    <source>
        <dbReference type="PROSITE" id="PS50075"/>
    </source>
</evidence>
<feature type="region of interest" description="Disordered" evidence="23">
    <location>
        <begin position="1299"/>
        <end position="1340"/>
    </location>
</feature>
<comment type="catalytic activity">
    <reaction evidence="15">
        <text>docosanoyl-[(phenol)carboxyphthiodiolenone synthase] + 2 (S)-methylmalonyl-CoA + 3 malonyl-CoA + 5 NADPH + 10 H(+) = C34-carboxyphthiodiolenone-[(phenol)carboxyphthiodiolenone synthase] + 5 CO2 + 5 NADP(+) + 5 CoA + 2 H2O</text>
        <dbReference type="Rhea" id="RHEA:57752"/>
        <dbReference type="Rhea" id="RHEA-COMP:14987"/>
        <dbReference type="Rhea" id="RHEA-COMP:14988"/>
        <dbReference type="ChEBI" id="CHEBI:15377"/>
        <dbReference type="ChEBI" id="CHEBI:15378"/>
        <dbReference type="ChEBI" id="CHEBI:16526"/>
        <dbReference type="ChEBI" id="CHEBI:57287"/>
        <dbReference type="ChEBI" id="CHEBI:57327"/>
        <dbReference type="ChEBI" id="CHEBI:57384"/>
        <dbReference type="ChEBI" id="CHEBI:57783"/>
        <dbReference type="ChEBI" id="CHEBI:58349"/>
        <dbReference type="ChEBI" id="CHEBI:142237"/>
        <dbReference type="ChEBI" id="CHEBI:142238"/>
        <dbReference type="EC" id="2.3.1.292"/>
    </reaction>
</comment>
<dbReference type="PANTHER" id="PTHR43775:SF37">
    <property type="entry name" value="SI:DKEY-61P9.11"/>
    <property type="match status" value="1"/>
</dbReference>
<dbReference type="InterPro" id="IPR029063">
    <property type="entry name" value="SAM-dependent_MTases_sf"/>
</dbReference>
<dbReference type="InterPro" id="IPR020841">
    <property type="entry name" value="PKS_Beta-ketoAc_synthase_dom"/>
</dbReference>
<evidence type="ECO:0000256" key="23">
    <source>
        <dbReference type="SAM" id="MobiDB-lite"/>
    </source>
</evidence>
<evidence type="ECO:0000256" key="1">
    <source>
        <dbReference type="ARBA" id="ARBA00001937"/>
    </source>
</evidence>
<keyword evidence="4" id="KW-0597">Phosphoprotein</keyword>
<keyword evidence="3" id="KW-0596">Phosphopantetheine</keyword>
<dbReference type="Gene3D" id="3.40.47.10">
    <property type="match status" value="1"/>
</dbReference>
<evidence type="ECO:0000256" key="11">
    <source>
        <dbReference type="ARBA" id="ARBA00023268"/>
    </source>
</evidence>
<dbReference type="GO" id="GO:0008168">
    <property type="term" value="F:methyltransferase activity"/>
    <property type="evidence" value="ECO:0007669"/>
    <property type="project" value="UniProtKB-KW"/>
</dbReference>
<dbReference type="PANTHER" id="PTHR43775">
    <property type="entry name" value="FATTY ACID SYNTHASE"/>
    <property type="match status" value="1"/>
</dbReference>
<feature type="domain" description="Ketosynthase family 3 (KS3)" evidence="25">
    <location>
        <begin position="20"/>
        <end position="449"/>
    </location>
</feature>
<comment type="catalytic activity">
    <reaction evidence="16">
        <text>icosanoyl-[(phenol)carboxyphthiodiolenone synthase] + 2 (S)-methylmalonyl-CoA + 3 malonyl-CoA + 5 NADPH + 10 H(+) = C32-carboxyphthiodiolenone-[(phenol)carboxyphthiodiolenone synthase] + 5 CO2 + 5 NADP(+) + 5 CoA + 2 H2O</text>
        <dbReference type="Rhea" id="RHEA:57748"/>
        <dbReference type="Rhea" id="RHEA-COMP:14985"/>
        <dbReference type="Rhea" id="RHEA-COMP:14986"/>
        <dbReference type="ChEBI" id="CHEBI:15377"/>
        <dbReference type="ChEBI" id="CHEBI:15378"/>
        <dbReference type="ChEBI" id="CHEBI:16526"/>
        <dbReference type="ChEBI" id="CHEBI:57287"/>
        <dbReference type="ChEBI" id="CHEBI:57327"/>
        <dbReference type="ChEBI" id="CHEBI:57384"/>
        <dbReference type="ChEBI" id="CHEBI:57783"/>
        <dbReference type="ChEBI" id="CHEBI:58349"/>
        <dbReference type="ChEBI" id="CHEBI:87848"/>
        <dbReference type="ChEBI" id="CHEBI:142236"/>
        <dbReference type="EC" id="2.3.1.292"/>
    </reaction>
</comment>
<dbReference type="InterPro" id="IPR014030">
    <property type="entry name" value="Ketoacyl_synth_N"/>
</dbReference>
<dbReference type="InterPro" id="IPR016039">
    <property type="entry name" value="Thiolase-like"/>
</dbReference>
<evidence type="ECO:0000256" key="17">
    <source>
        <dbReference type="ARBA" id="ARBA00058455"/>
    </source>
</evidence>
<evidence type="ECO:0000256" key="7">
    <source>
        <dbReference type="ARBA" id="ARBA00022857"/>
    </source>
</evidence>
<feature type="compositionally biased region" description="Basic and acidic residues" evidence="23">
    <location>
        <begin position="464"/>
        <end position="475"/>
    </location>
</feature>
<name>A0A7W9GY69_9ACTN</name>
<dbReference type="Gene3D" id="3.40.366.10">
    <property type="entry name" value="Malonyl-Coenzyme A Acyl Carrier Protein, domain 2"/>
    <property type="match status" value="1"/>
</dbReference>
<dbReference type="Pfam" id="PF00975">
    <property type="entry name" value="Thioesterase"/>
    <property type="match status" value="1"/>
</dbReference>
<evidence type="ECO:0000256" key="16">
    <source>
        <dbReference type="ARBA" id="ARBA00052745"/>
    </source>
</evidence>
<dbReference type="Pfam" id="PF00550">
    <property type="entry name" value="PP-binding"/>
    <property type="match status" value="1"/>
</dbReference>
<comment type="catalytic activity">
    <reaction evidence="14">
        <text>19-(4-hydroxyphenyl)nonadecanoyl-[(phenol)carboxyphthiodiolenone synthase] + 2 (S)-methylmalonyl-CoA + 3 malonyl-CoA + 5 NADPH + 10 H(+) = C37-(phenol)carboxyphthiodiolenone-[(phenol)carboxyphthiodiolenone synthase] + 5 CO2 + 5 NADP(+) + 5 CoA + 2 H2O</text>
        <dbReference type="Rhea" id="RHEA:57760"/>
        <dbReference type="Rhea" id="RHEA-COMP:14273"/>
        <dbReference type="Rhea" id="RHEA-COMP:14990"/>
        <dbReference type="ChEBI" id="CHEBI:15377"/>
        <dbReference type="ChEBI" id="CHEBI:15378"/>
        <dbReference type="ChEBI" id="CHEBI:16526"/>
        <dbReference type="ChEBI" id="CHEBI:57287"/>
        <dbReference type="ChEBI" id="CHEBI:57327"/>
        <dbReference type="ChEBI" id="CHEBI:57384"/>
        <dbReference type="ChEBI" id="CHEBI:57783"/>
        <dbReference type="ChEBI" id="CHEBI:58349"/>
        <dbReference type="ChEBI" id="CHEBI:133301"/>
        <dbReference type="ChEBI" id="CHEBI:142260"/>
        <dbReference type="EC" id="2.3.1.292"/>
    </reaction>
</comment>
<dbReference type="GO" id="GO:0004312">
    <property type="term" value="F:fatty acid synthase activity"/>
    <property type="evidence" value="ECO:0007669"/>
    <property type="project" value="TreeGrafter"/>
</dbReference>
<dbReference type="Pfam" id="PF02801">
    <property type="entry name" value="Ketoacyl-synt_C"/>
    <property type="match status" value="1"/>
</dbReference>
<evidence type="ECO:0000256" key="10">
    <source>
        <dbReference type="ARBA" id="ARBA00023194"/>
    </source>
</evidence>
<evidence type="ECO:0000256" key="22">
    <source>
        <dbReference type="ARBA" id="ARBA00084020"/>
    </source>
</evidence>
<dbReference type="InterPro" id="IPR050091">
    <property type="entry name" value="PKS_NRPS_Biosynth_Enz"/>
</dbReference>
<dbReference type="InterPro" id="IPR020806">
    <property type="entry name" value="PKS_PP-bd"/>
</dbReference>
<dbReference type="GO" id="GO:0016491">
    <property type="term" value="F:oxidoreductase activity"/>
    <property type="evidence" value="ECO:0007669"/>
    <property type="project" value="UniProtKB-KW"/>
</dbReference>
<dbReference type="Proteomes" id="UP000590647">
    <property type="component" value="Unassembled WGS sequence"/>
</dbReference>
<evidence type="ECO:0000256" key="12">
    <source>
        <dbReference type="ARBA" id="ARBA00023315"/>
    </source>
</evidence>
<feature type="region of interest" description="Disordered" evidence="23">
    <location>
        <begin position="447"/>
        <end position="475"/>
    </location>
</feature>
<evidence type="ECO:0000256" key="18">
    <source>
        <dbReference type="ARBA" id="ARBA00066974"/>
    </source>
</evidence>
<keyword evidence="9" id="KW-0443">Lipid metabolism</keyword>
<dbReference type="GO" id="GO:0006633">
    <property type="term" value="P:fatty acid biosynthetic process"/>
    <property type="evidence" value="ECO:0007669"/>
    <property type="project" value="InterPro"/>
</dbReference>
<dbReference type="SUPFAM" id="SSF52151">
    <property type="entry name" value="FabD/lysophospholipase-like"/>
    <property type="match status" value="1"/>
</dbReference>
<evidence type="ECO:0000256" key="21">
    <source>
        <dbReference type="ARBA" id="ARBA00078169"/>
    </source>
</evidence>
<evidence type="ECO:0000256" key="2">
    <source>
        <dbReference type="ARBA" id="ARBA00001957"/>
    </source>
</evidence>
<dbReference type="InterPro" id="IPR020802">
    <property type="entry name" value="TesA-like"/>
</dbReference>
<dbReference type="GO" id="GO:0031177">
    <property type="term" value="F:phosphopantetheine binding"/>
    <property type="evidence" value="ECO:0007669"/>
    <property type="project" value="InterPro"/>
</dbReference>
<dbReference type="PROSITE" id="PS52004">
    <property type="entry name" value="KS3_2"/>
    <property type="match status" value="1"/>
</dbReference>
<dbReference type="GO" id="GO:0032259">
    <property type="term" value="P:methylation"/>
    <property type="evidence" value="ECO:0007669"/>
    <property type="project" value="UniProtKB-KW"/>
</dbReference>
<evidence type="ECO:0000256" key="19">
    <source>
        <dbReference type="ARBA" id="ARBA00073623"/>
    </source>
</evidence>
<dbReference type="SUPFAM" id="SSF53474">
    <property type="entry name" value="alpha/beta-Hydrolases"/>
    <property type="match status" value="1"/>
</dbReference>
<dbReference type="InterPro" id="IPR018201">
    <property type="entry name" value="Ketoacyl_synth_AS"/>
</dbReference>
<gene>
    <name evidence="26" type="ORF">HDA41_000163</name>
</gene>
<dbReference type="SMART" id="SM00824">
    <property type="entry name" value="PKS_TE"/>
    <property type="match status" value="1"/>
</dbReference>
<dbReference type="FunFam" id="3.40.47.10:FF:000042">
    <property type="entry name" value="Polyketide synthase Pks13"/>
    <property type="match status" value="1"/>
</dbReference>
<keyword evidence="10" id="KW-0045">Antibiotic biosynthesis</keyword>
<evidence type="ECO:0000256" key="9">
    <source>
        <dbReference type="ARBA" id="ARBA00023098"/>
    </source>
</evidence>
<comment type="function">
    <text evidence="17">Part of the PpsABCDE complex involved in the biosynthesis of the lipid core common to phthiocerols and phenolphthiocerols by successive additions of malonyl-CoA or methylmalonyl-CoA extender units. PpsA can accept as substrate the activated forms of either icosanoyl (C20), docosanoyl (C22) or lignoceroyl (C24) groups from FadD26, or a (4-hydroxyphenyl)-C17 or (4-hydroxyphenyl)-C19 fatty acyl from FadD29. PpsA initiates the biosynthesis and extends its substrate using a malonyl-CoA extender unit. The PpsB and PpsC proteins add the second and third malonyl-CoA extender units. PpsD adds an (R)-methylmalonyl unit and PpsE adds a second (R)-methylmalonyl unit. The incorporation of the methylmalonyl units results in formation of two branched methyl groups in the elongated product.</text>
</comment>
<protein>
    <recommendedName>
        <fullName evidence="19">Phenolphthiocerol/phthiocerol polyketide synthase subunit E</fullName>
        <ecNumber evidence="18">2.3.1.292</ecNumber>
    </recommendedName>
    <alternativeName>
        <fullName evidence="21">(Phenol)carboxyphthiodiolenone synthase subunit E</fullName>
    </alternativeName>
    <alternativeName>
        <fullName evidence="22">Beta-ketoacyl-acyl-carrier-protein synthase I</fullName>
    </alternativeName>
    <alternativeName>
        <fullName evidence="20">Phthiocerol synthesis polyketide synthase type I PpsE</fullName>
    </alternativeName>
</protein>
<keyword evidence="11" id="KW-0511">Multifunctional enzyme</keyword>
<evidence type="ECO:0000256" key="14">
    <source>
        <dbReference type="ARBA" id="ARBA00051971"/>
    </source>
</evidence>
<dbReference type="EMBL" id="JACHNE010000001">
    <property type="protein sequence ID" value="MBB5792199.1"/>
    <property type="molecule type" value="Genomic_DNA"/>
</dbReference>
<dbReference type="GO" id="GO:0017000">
    <property type="term" value="P:antibiotic biosynthetic process"/>
    <property type="evidence" value="ECO:0007669"/>
    <property type="project" value="UniProtKB-KW"/>
</dbReference>
<evidence type="ECO:0000256" key="5">
    <source>
        <dbReference type="ARBA" id="ARBA00022679"/>
    </source>
</evidence>
<keyword evidence="27" id="KW-1185">Reference proteome</keyword>
<dbReference type="GO" id="GO:0004315">
    <property type="term" value="F:3-oxoacyl-[acyl-carrier-protein] synthase activity"/>
    <property type="evidence" value="ECO:0007669"/>
    <property type="project" value="InterPro"/>
</dbReference>
<dbReference type="PROSITE" id="PS00606">
    <property type="entry name" value="KS3_1"/>
    <property type="match status" value="1"/>
</dbReference>
<comment type="cofactor">
    <cofactor evidence="1">
        <name>NADP(+)</name>
        <dbReference type="ChEBI" id="CHEBI:58349"/>
    </cofactor>
</comment>
<dbReference type="GO" id="GO:0071766">
    <property type="term" value="P:Actinobacterium-type cell wall biogenesis"/>
    <property type="evidence" value="ECO:0007669"/>
    <property type="project" value="UniProtKB-ARBA"/>
</dbReference>
<dbReference type="InterPro" id="IPR029058">
    <property type="entry name" value="AB_hydrolase_fold"/>
</dbReference>
<dbReference type="InterPro" id="IPR009081">
    <property type="entry name" value="PP-bd_ACP"/>
</dbReference>
<dbReference type="InterPro" id="IPR001031">
    <property type="entry name" value="Thioesterase"/>
</dbReference>
<dbReference type="Pfam" id="PF00698">
    <property type="entry name" value="Acyl_transf_1"/>
    <property type="match status" value="1"/>
</dbReference>
<dbReference type="Gene3D" id="3.40.50.1820">
    <property type="entry name" value="alpha/beta hydrolase"/>
    <property type="match status" value="1"/>
</dbReference>
<dbReference type="SMART" id="SM00825">
    <property type="entry name" value="PKS_KS"/>
    <property type="match status" value="1"/>
</dbReference>
<dbReference type="FunFam" id="1.10.1200.10:FF:000005">
    <property type="entry name" value="Nonribosomal peptide synthetase 1"/>
    <property type="match status" value="1"/>
</dbReference>
<dbReference type="InterPro" id="IPR036736">
    <property type="entry name" value="ACP-like_sf"/>
</dbReference>
<evidence type="ECO:0000256" key="20">
    <source>
        <dbReference type="ARBA" id="ARBA00075053"/>
    </source>
</evidence>
<dbReference type="RefSeq" id="WP_184979697.1">
    <property type="nucleotide sequence ID" value="NZ_JACHNE010000001.1"/>
</dbReference>
<comment type="cofactor">
    <cofactor evidence="2">
        <name>pantetheine 4'-phosphate</name>
        <dbReference type="ChEBI" id="CHEBI:47942"/>
    </cofactor>
</comment>
<dbReference type="Gene3D" id="3.30.70.3290">
    <property type="match status" value="1"/>
</dbReference>
<comment type="caution">
    <text evidence="26">The sequence shown here is derived from an EMBL/GenBank/DDBJ whole genome shotgun (WGS) entry which is preliminary data.</text>
</comment>
<dbReference type="Pfam" id="PF13489">
    <property type="entry name" value="Methyltransf_23"/>
    <property type="match status" value="1"/>
</dbReference>
<dbReference type="Pfam" id="PF00109">
    <property type="entry name" value="ketoacyl-synt"/>
    <property type="match status" value="1"/>
</dbReference>
<dbReference type="SUPFAM" id="SSF53335">
    <property type="entry name" value="S-adenosyl-L-methionine-dependent methyltransferases"/>
    <property type="match status" value="1"/>
</dbReference>
<accession>A0A7W9GY69</accession>
<dbReference type="SMART" id="SM00827">
    <property type="entry name" value="PKS_AT"/>
    <property type="match status" value="1"/>
</dbReference>
<feature type="domain" description="Carrier" evidence="24">
    <location>
        <begin position="1341"/>
        <end position="1416"/>
    </location>
</feature>
<organism evidence="26 27">
    <name type="scientific">Streptomyces caelestis</name>
    <dbReference type="NCBI Taxonomy" id="36816"/>
    <lineage>
        <taxon>Bacteria</taxon>
        <taxon>Bacillati</taxon>
        <taxon>Actinomycetota</taxon>
        <taxon>Actinomycetes</taxon>
        <taxon>Kitasatosporales</taxon>
        <taxon>Streptomycetaceae</taxon>
        <taxon>Streptomyces</taxon>
    </lineage>
</organism>
<dbReference type="PROSITE" id="PS50075">
    <property type="entry name" value="CARRIER"/>
    <property type="match status" value="1"/>
</dbReference>
<dbReference type="InterPro" id="IPR014031">
    <property type="entry name" value="Ketoacyl_synth_C"/>
</dbReference>
<dbReference type="SUPFAM" id="SSF53901">
    <property type="entry name" value="Thiolase-like"/>
    <property type="match status" value="1"/>
</dbReference>
<keyword evidence="26" id="KW-0489">Methyltransferase</keyword>
<keyword evidence="5 26" id="KW-0808">Transferase</keyword>
<dbReference type="Gene3D" id="3.40.50.150">
    <property type="entry name" value="Vaccinia Virus protein VP39"/>
    <property type="match status" value="1"/>
</dbReference>
<evidence type="ECO:0000259" key="25">
    <source>
        <dbReference type="PROSITE" id="PS52004"/>
    </source>
</evidence>
<dbReference type="InterPro" id="IPR016036">
    <property type="entry name" value="Malonyl_transacylase_ACP-bd"/>
</dbReference>
<dbReference type="InterPro" id="IPR014043">
    <property type="entry name" value="Acyl_transferase_dom"/>
</dbReference>
<dbReference type="EC" id="2.3.1.292" evidence="18"/>
<dbReference type="SMART" id="SM00823">
    <property type="entry name" value="PKS_PP"/>
    <property type="match status" value="1"/>
</dbReference>
<dbReference type="SUPFAM" id="SSF47336">
    <property type="entry name" value="ACP-like"/>
    <property type="match status" value="1"/>
</dbReference>
<dbReference type="SUPFAM" id="SSF55048">
    <property type="entry name" value="Probable ACP-binding domain of malonyl-CoA ACP transacylase"/>
    <property type="match status" value="1"/>
</dbReference>
<keyword evidence="7" id="KW-0521">NADP</keyword>
<comment type="catalytic activity">
    <reaction evidence="13">
        <text>17-(4-hydroxyphenyl)heptadecanoyl-[(phenol)carboxyphthiodiolenone synthase] + 2 (S)-methylmalonyl-CoA + 3 malonyl-CoA + 5 NADPH + 10 H(+) = C35-(phenol)carboxyphthiodiolenone-[(phenol)carboxyphthiodiolenone synthase] + 5 CO2 + 5 NADP(+) + 5 CoA + 2 H2O</text>
        <dbReference type="Rhea" id="RHEA:57756"/>
        <dbReference type="Rhea" id="RHEA-COMP:14272"/>
        <dbReference type="Rhea" id="RHEA-COMP:14989"/>
        <dbReference type="ChEBI" id="CHEBI:15377"/>
        <dbReference type="ChEBI" id="CHEBI:15378"/>
        <dbReference type="ChEBI" id="CHEBI:16526"/>
        <dbReference type="ChEBI" id="CHEBI:57287"/>
        <dbReference type="ChEBI" id="CHEBI:57327"/>
        <dbReference type="ChEBI" id="CHEBI:57384"/>
        <dbReference type="ChEBI" id="CHEBI:57783"/>
        <dbReference type="ChEBI" id="CHEBI:58349"/>
        <dbReference type="ChEBI" id="CHEBI:133300"/>
        <dbReference type="ChEBI" id="CHEBI:142259"/>
        <dbReference type="EC" id="2.3.1.292"/>
    </reaction>
</comment>
<evidence type="ECO:0000313" key="26">
    <source>
        <dbReference type="EMBL" id="MBB5792199.1"/>
    </source>
</evidence>
<reference evidence="26 27" key="1">
    <citation type="submission" date="2020-08" db="EMBL/GenBank/DDBJ databases">
        <title>Sequencing the genomes of 1000 actinobacteria strains.</title>
        <authorList>
            <person name="Klenk H.-P."/>
        </authorList>
    </citation>
    <scope>NUCLEOTIDE SEQUENCE [LARGE SCALE GENOMIC DNA]</scope>
    <source>
        <strain evidence="26 27">DSM 40084</strain>
    </source>
</reference>
<keyword evidence="12" id="KW-0012">Acyltransferase</keyword>
<evidence type="ECO:0000256" key="4">
    <source>
        <dbReference type="ARBA" id="ARBA00022553"/>
    </source>
</evidence>
<proteinExistence type="predicted"/>
<evidence type="ECO:0000256" key="8">
    <source>
        <dbReference type="ARBA" id="ARBA00023002"/>
    </source>
</evidence>
<evidence type="ECO:0000256" key="3">
    <source>
        <dbReference type="ARBA" id="ARBA00022450"/>
    </source>
</evidence>
<feature type="compositionally biased region" description="Low complexity" evidence="23">
    <location>
        <begin position="1318"/>
        <end position="1330"/>
    </location>
</feature>
<dbReference type="InterPro" id="IPR016035">
    <property type="entry name" value="Acyl_Trfase/lysoPLipase"/>
</dbReference>
<evidence type="ECO:0000256" key="6">
    <source>
        <dbReference type="ARBA" id="ARBA00022832"/>
    </source>
</evidence>